<proteinExistence type="predicted"/>
<dbReference type="Proteomes" id="UP000011820">
    <property type="component" value="Chromosome"/>
</dbReference>
<keyword evidence="2" id="KW-1185">Reference proteome</keyword>
<name>A0ABM5NEA2_LIBAS</name>
<evidence type="ECO:0000313" key="2">
    <source>
        <dbReference type="Proteomes" id="UP000011820"/>
    </source>
</evidence>
<sequence length="38" mass="4358">MTDIAKAQIKENQQRDNHKALLASIDKVMSEKTKDDEN</sequence>
<organism evidence="1 2">
    <name type="scientific">Candidatus Liberibacter asiaticus str. gxpsy</name>
    <dbReference type="NCBI Taxonomy" id="1174529"/>
    <lineage>
        <taxon>Bacteria</taxon>
        <taxon>Pseudomonadati</taxon>
        <taxon>Pseudomonadota</taxon>
        <taxon>Alphaproteobacteria</taxon>
        <taxon>Hyphomicrobiales</taxon>
        <taxon>Rhizobiaceae</taxon>
        <taxon>Liberibacter</taxon>
    </lineage>
</organism>
<reference evidence="1 2" key="1">
    <citation type="journal article" date="2013" name="Genome Announc.">
        <title>Complete Genome Sequence of a Chinese Strain of 'Candidatus Liberibacter asiaticus'.</title>
        <authorList>
            <person name="Lin H."/>
            <person name="Han C.S."/>
            <person name="Liu B."/>
            <person name="Lou B."/>
            <person name="Bai X."/>
            <person name="Deng C."/>
            <person name="Civerolo E.L."/>
            <person name="Gupta G."/>
        </authorList>
    </citation>
    <scope>NUCLEOTIDE SEQUENCE [LARGE SCALE GENOMIC DNA]</scope>
    <source>
        <strain evidence="2">gxpsy</strain>
    </source>
</reference>
<dbReference type="EMBL" id="CP004005">
    <property type="protein sequence ID" value="AGH16415.1"/>
    <property type="molecule type" value="Genomic_DNA"/>
</dbReference>
<evidence type="ECO:0000313" key="1">
    <source>
        <dbReference type="EMBL" id="AGH16415.1"/>
    </source>
</evidence>
<gene>
    <name evidence="1" type="ORF">WSI_00200</name>
</gene>
<accession>A0ABM5NEA2</accession>
<protein>
    <submittedName>
        <fullName evidence="1">Uncharacterized protein</fullName>
    </submittedName>
</protein>